<reference evidence="5" key="2">
    <citation type="submission" date="2024-06" db="EMBL/GenBank/DDBJ databases">
        <authorList>
            <person name="Plum-Jensen L.E."/>
            <person name="Schramm A."/>
            <person name="Marshall I.P.G."/>
        </authorList>
    </citation>
    <scope>NUCLEOTIDE SEQUENCE</scope>
    <source>
        <strain evidence="5">Rat1</strain>
    </source>
</reference>
<dbReference type="SUPFAM" id="SSF117892">
    <property type="entry name" value="Band 7/SPFH domain"/>
    <property type="match status" value="1"/>
</dbReference>
<dbReference type="Pfam" id="PF01145">
    <property type="entry name" value="Band_7"/>
    <property type="match status" value="1"/>
</dbReference>
<keyword evidence="3" id="KW-0812">Transmembrane</keyword>
<keyword evidence="2" id="KW-0175">Coiled coil</keyword>
<dbReference type="PANTHER" id="PTHR23222:SF0">
    <property type="entry name" value="PROHIBITIN 1"/>
    <property type="match status" value="1"/>
</dbReference>
<evidence type="ECO:0000256" key="2">
    <source>
        <dbReference type="SAM" id="Coils"/>
    </source>
</evidence>
<gene>
    <name evidence="5" type="ORF">Q3M24_09165</name>
</gene>
<feature type="transmembrane region" description="Helical" evidence="3">
    <location>
        <begin position="12"/>
        <end position="35"/>
    </location>
</feature>
<dbReference type="GO" id="GO:0016020">
    <property type="term" value="C:membrane"/>
    <property type="evidence" value="ECO:0007669"/>
    <property type="project" value="UniProtKB-SubCell"/>
</dbReference>
<dbReference type="EMBL" id="CP159373">
    <property type="protein sequence ID" value="XCN74891.1"/>
    <property type="molecule type" value="Genomic_DNA"/>
</dbReference>
<protein>
    <submittedName>
        <fullName evidence="5">SPFH domain-containing protein</fullName>
    </submittedName>
</protein>
<comment type="subcellular location">
    <subcellularLocation>
        <location evidence="1">Membrane</location>
        <topology evidence="1">Single-pass membrane protein</topology>
    </subcellularLocation>
</comment>
<sequence>MKSGTHRRGLKAALSIFFFLIILPGCGFVVLLGIFGTNPNTPAGYEGYVFEKPRIFGKGGFRGELKGPSNYGISLWRNEVTNVDFRPQTYPETFKILAKDELNISFRFQSIIKVKPGTIRTVVEDYAGDAFYERYIKEPLRAMVRKHVQYLNSREIKEKRKEIAAAVASDLEEHLKGTPFVLVSSVVGNIDYPPVVTQAVEKKLAAQQLLDEKETQREIAKKDAEIRIEEAKGIAEAQKIINTTLTQNYLQHEAIQAQLQMASSPNHTTVYIPAGANGIPLIGTLNADTSSNATK</sequence>
<evidence type="ECO:0000256" key="3">
    <source>
        <dbReference type="SAM" id="Phobius"/>
    </source>
</evidence>
<keyword evidence="3" id="KW-0472">Membrane</keyword>
<accession>A0AAU8M081</accession>
<dbReference type="PANTHER" id="PTHR23222">
    <property type="entry name" value="PROHIBITIN"/>
    <property type="match status" value="1"/>
</dbReference>
<dbReference type="Gene3D" id="3.30.479.30">
    <property type="entry name" value="Band 7 domain"/>
    <property type="match status" value="1"/>
</dbReference>
<dbReference type="InterPro" id="IPR036013">
    <property type="entry name" value="Band_7/SPFH_dom_sf"/>
</dbReference>
<evidence type="ECO:0000313" key="5">
    <source>
        <dbReference type="EMBL" id="XCN74891.1"/>
    </source>
</evidence>
<evidence type="ECO:0000256" key="1">
    <source>
        <dbReference type="ARBA" id="ARBA00004167"/>
    </source>
</evidence>
<keyword evidence="3" id="KW-1133">Transmembrane helix</keyword>
<feature type="coiled-coil region" evidence="2">
    <location>
        <begin position="203"/>
        <end position="232"/>
    </location>
</feature>
<name>A0AAU8M081_9BACT</name>
<dbReference type="InterPro" id="IPR000163">
    <property type="entry name" value="Prohibitin"/>
</dbReference>
<organism evidence="5">
    <name type="scientific">Candidatus Electrothrix aestuarii</name>
    <dbReference type="NCBI Taxonomy" id="3062594"/>
    <lineage>
        <taxon>Bacteria</taxon>
        <taxon>Pseudomonadati</taxon>
        <taxon>Thermodesulfobacteriota</taxon>
        <taxon>Desulfobulbia</taxon>
        <taxon>Desulfobulbales</taxon>
        <taxon>Desulfobulbaceae</taxon>
        <taxon>Candidatus Electrothrix</taxon>
    </lineage>
</organism>
<reference evidence="5" key="1">
    <citation type="journal article" date="2024" name="Syst. Appl. Microbiol.">
        <title>First single-strain enrichments of Electrothrix cable bacteria, description of E. aestuarii sp. nov. and E. rattekaaiensis sp. nov., and proposal of a cable bacteria taxonomy following the rules of the SeqCode.</title>
        <authorList>
            <person name="Plum-Jensen L.E."/>
            <person name="Schramm A."/>
            <person name="Marshall I.P.G."/>
        </authorList>
    </citation>
    <scope>NUCLEOTIDE SEQUENCE</scope>
    <source>
        <strain evidence="5">Rat1</strain>
    </source>
</reference>
<dbReference type="InterPro" id="IPR001107">
    <property type="entry name" value="Band_7"/>
</dbReference>
<feature type="domain" description="Band 7" evidence="4">
    <location>
        <begin position="63"/>
        <end position="218"/>
    </location>
</feature>
<dbReference type="KEGG" id="eaj:Q3M24_09165"/>
<dbReference type="AlphaFoldDB" id="A0AAU8M081"/>
<evidence type="ECO:0000259" key="4">
    <source>
        <dbReference type="Pfam" id="PF01145"/>
    </source>
</evidence>
<proteinExistence type="predicted"/>